<sequence length="557" mass="60561">MVRGWAGWPPRAATDLSISVALRGHGAGYPVQRCPELGNKHEEVEDHARHRSPDADRAREGELVGAPASHGERFSEPHVAQANRPPREDGRETRESHEPGKNVGFFRRRSKEAEQADREGQTDGNERSSLSVDVAKDLWRKALFCERGKRSAAGVDTGVSDRKHGNEDNDVHDAREHLDAVVLDGNDERRGGGVGGRAKQPVVVVGDQEADHCERAHVEKRDSPEHLFGGSRQGFSWVGGLCGGEACQLGAAETERTSDKHGTQALEAVVERSRIVPVASTNHLVFGASAGNKHDRQNNKAHDGDDLDEGEHELGLAVALDSEKVDEHDSNVENSHPGRGTNGVVPELDGDGGGDELDRHHHDPLHGVVPGHRKAPRGRNKSGVVLQKRARDRERDSQLAHGVDGAENEDADNEVCDEKRGGAARRERGARTNKQPRSDGASNADHLDMTGLERPLQRRRSGHDVGALDLGEIGVDLGDGKRLERVDEPVPSAGHREGLLDGAGGRVRVRGRLGRRKVAFLCVFEHERSGRKSMTLSFFVLTSPDRVTSMPRAAGER</sequence>
<feature type="compositionally biased region" description="Basic and acidic residues" evidence="1">
    <location>
        <begin position="292"/>
        <end position="304"/>
    </location>
</feature>
<evidence type="ECO:0000256" key="1">
    <source>
        <dbReference type="SAM" id="MobiDB-lite"/>
    </source>
</evidence>
<comment type="caution">
    <text evidence="2">The sequence shown here is derived from an EMBL/GenBank/DDBJ whole genome shotgun (WGS) entry which is preliminary data.</text>
</comment>
<organism evidence="2 3">
    <name type="scientific">Pichia angusta</name>
    <name type="common">Yeast</name>
    <name type="synonym">Hansenula polymorpha</name>
    <dbReference type="NCBI Taxonomy" id="870730"/>
    <lineage>
        <taxon>Eukaryota</taxon>
        <taxon>Fungi</taxon>
        <taxon>Dikarya</taxon>
        <taxon>Ascomycota</taxon>
        <taxon>Saccharomycotina</taxon>
        <taxon>Pichiomycetes</taxon>
        <taxon>Pichiales</taxon>
        <taxon>Pichiaceae</taxon>
        <taxon>Ogataea</taxon>
    </lineage>
</organism>
<gene>
    <name evidence="2" type="ORF">KL928_001370</name>
</gene>
<feature type="compositionally biased region" description="Basic and acidic residues" evidence="1">
    <location>
        <begin position="38"/>
        <end position="62"/>
    </location>
</feature>
<feature type="compositionally biased region" description="Basic and acidic residues" evidence="1">
    <location>
        <begin position="322"/>
        <end position="331"/>
    </location>
</feature>
<accession>A0AAN6DHZ2</accession>
<dbReference type="Proteomes" id="UP001196530">
    <property type="component" value="Unassembled WGS sequence"/>
</dbReference>
<feature type="compositionally biased region" description="Basic and acidic residues" evidence="1">
    <location>
        <begin position="416"/>
        <end position="430"/>
    </location>
</feature>
<protein>
    <submittedName>
        <fullName evidence="2">Uncharacterized protein</fullName>
    </submittedName>
</protein>
<dbReference type="RefSeq" id="XP_043061829.1">
    <property type="nucleotide sequence ID" value="XM_043201728.1"/>
</dbReference>
<name>A0AAN6DHZ2_PICAN</name>
<feature type="compositionally biased region" description="Basic and acidic residues" evidence="1">
    <location>
        <begin position="111"/>
        <end position="126"/>
    </location>
</feature>
<feature type="compositionally biased region" description="Basic and acidic residues" evidence="1">
    <location>
        <begin position="356"/>
        <end position="365"/>
    </location>
</feature>
<feature type="compositionally biased region" description="Basic residues" evidence="1">
    <location>
        <begin position="371"/>
        <end position="380"/>
    </location>
</feature>
<feature type="region of interest" description="Disordered" evidence="1">
    <location>
        <begin position="150"/>
        <end position="171"/>
    </location>
</feature>
<dbReference type="EMBL" id="JAHLUX010000002">
    <property type="protein sequence ID" value="KAG7821286.1"/>
    <property type="molecule type" value="Genomic_DNA"/>
</dbReference>
<dbReference type="GeneID" id="66125421"/>
<reference evidence="2" key="1">
    <citation type="journal article" date="2021" name="G3 (Bethesda)">
        <title>Genomic diversity, chromosomal rearrangements, and interspecies hybridization in the ogataea polymorpha species complex.</title>
        <authorList>
            <person name="Hanson S.J."/>
            <person name="Cinneide E.O."/>
            <person name="Salzberg L.I."/>
            <person name="Wolfe K.H."/>
            <person name="McGowan J."/>
            <person name="Fitzpatrick D.A."/>
            <person name="Matlin K."/>
        </authorList>
    </citation>
    <scope>NUCLEOTIDE SEQUENCE</scope>
    <source>
        <strain evidence="2">61-244</strain>
    </source>
</reference>
<evidence type="ECO:0000313" key="2">
    <source>
        <dbReference type="EMBL" id="KAG7821286.1"/>
    </source>
</evidence>
<feature type="region of interest" description="Disordered" evidence="1">
    <location>
        <begin position="29"/>
        <end position="129"/>
    </location>
</feature>
<feature type="compositionally biased region" description="Basic and acidic residues" evidence="1">
    <location>
        <begin position="159"/>
        <end position="171"/>
    </location>
</feature>
<feature type="region of interest" description="Disordered" evidence="1">
    <location>
        <begin position="288"/>
        <end position="309"/>
    </location>
</feature>
<feature type="compositionally biased region" description="Basic and acidic residues" evidence="1">
    <location>
        <begin position="85"/>
        <end position="100"/>
    </location>
</feature>
<proteinExistence type="predicted"/>
<feature type="compositionally biased region" description="Basic and acidic residues" evidence="1">
    <location>
        <begin position="389"/>
        <end position="398"/>
    </location>
</feature>
<evidence type="ECO:0000313" key="3">
    <source>
        <dbReference type="Proteomes" id="UP001196530"/>
    </source>
</evidence>
<feature type="region of interest" description="Disordered" evidence="1">
    <location>
        <begin position="322"/>
        <end position="462"/>
    </location>
</feature>
<dbReference type="AlphaFoldDB" id="A0AAN6DHZ2"/>
<feature type="compositionally biased region" description="Acidic residues" evidence="1">
    <location>
        <begin position="406"/>
        <end position="415"/>
    </location>
</feature>